<name>A0A0G3W5L4_9CLOT</name>
<accession>A0A0G3W5L4</accession>
<dbReference type="KEGG" id="cace:CACET_c01350"/>
<keyword evidence="2" id="KW-1185">Reference proteome</keyword>
<dbReference type="Proteomes" id="UP000035704">
    <property type="component" value="Chromosome"/>
</dbReference>
<dbReference type="STRING" id="84022.CACET_c01350"/>
<dbReference type="SUPFAM" id="SSF46785">
    <property type="entry name" value="Winged helix' DNA-binding domain"/>
    <property type="match status" value="1"/>
</dbReference>
<dbReference type="AlphaFoldDB" id="A0A0G3W5L4"/>
<dbReference type="EMBL" id="CP009687">
    <property type="protein sequence ID" value="AKL93653.1"/>
    <property type="molecule type" value="Genomic_DNA"/>
</dbReference>
<proteinExistence type="predicted"/>
<evidence type="ECO:0000313" key="2">
    <source>
        <dbReference type="Proteomes" id="UP000035704"/>
    </source>
</evidence>
<dbReference type="Gene3D" id="1.10.10.10">
    <property type="entry name" value="Winged helix-like DNA-binding domain superfamily/Winged helix DNA-binding domain"/>
    <property type="match status" value="1"/>
</dbReference>
<protein>
    <submittedName>
        <fullName evidence="1">Transcriptional regulator MarR family</fullName>
    </submittedName>
</protein>
<dbReference type="InterPro" id="IPR036388">
    <property type="entry name" value="WH-like_DNA-bd_sf"/>
</dbReference>
<gene>
    <name evidence="1" type="ORF">CACET_c01350</name>
</gene>
<evidence type="ECO:0000313" key="1">
    <source>
        <dbReference type="EMBL" id="AKL93653.1"/>
    </source>
</evidence>
<dbReference type="RefSeq" id="WP_052661382.1">
    <property type="nucleotide sequence ID" value="NZ_CP009687.1"/>
</dbReference>
<organism evidence="1 2">
    <name type="scientific">Clostridium aceticum</name>
    <dbReference type="NCBI Taxonomy" id="84022"/>
    <lineage>
        <taxon>Bacteria</taxon>
        <taxon>Bacillati</taxon>
        <taxon>Bacillota</taxon>
        <taxon>Clostridia</taxon>
        <taxon>Eubacteriales</taxon>
        <taxon>Clostridiaceae</taxon>
        <taxon>Clostridium</taxon>
    </lineage>
</organism>
<reference evidence="1 2" key="1">
    <citation type="submission" date="2014-10" db="EMBL/GenBank/DDBJ databases">
        <title>Genome sequence of Clostridium aceticum DSM 1496.</title>
        <authorList>
            <person name="Poehlein A."/>
            <person name="Schiel-Bengelsdorf B."/>
            <person name="Gottschalk G."/>
            <person name="Duerre P."/>
            <person name="Daniel R."/>
        </authorList>
    </citation>
    <scope>NUCLEOTIDE SEQUENCE [LARGE SCALE GENOMIC DNA]</scope>
    <source>
        <strain evidence="1 2">DSM 1496</strain>
    </source>
</reference>
<dbReference type="OrthoDB" id="2082425at2"/>
<sequence>MDKEYIVLEEVKENRHISQRQLAEKTGLSLGSVNILLKKMVKEGLIKMEFIPANRVAYMLTPKGMVEKANKTYKYIKHHYRVIEETKEKAKVILTQLLEENPKIYIVLDEEEVSQLVRIAIAELDVQDKVVIVGRSQEIYQENLLVVLNRVDYETYVQKNGKVVDLVERL</sequence>
<dbReference type="Pfam" id="PF13412">
    <property type="entry name" value="HTH_24"/>
    <property type="match status" value="1"/>
</dbReference>
<dbReference type="PATRIC" id="fig|84022.6.peg.131"/>
<dbReference type="InterPro" id="IPR036390">
    <property type="entry name" value="WH_DNA-bd_sf"/>
</dbReference>